<keyword evidence="6" id="KW-0677">Repeat</keyword>
<keyword evidence="16" id="KW-0812">Transmembrane</keyword>
<feature type="compositionally biased region" description="Polar residues" evidence="15">
    <location>
        <begin position="1320"/>
        <end position="1341"/>
    </location>
</feature>
<evidence type="ECO:0000256" key="16">
    <source>
        <dbReference type="SAM" id="Phobius"/>
    </source>
</evidence>
<feature type="region of interest" description="Disordered" evidence="15">
    <location>
        <begin position="1282"/>
        <end position="1345"/>
    </location>
</feature>
<dbReference type="InterPro" id="IPR001356">
    <property type="entry name" value="HD"/>
</dbReference>
<feature type="compositionally biased region" description="Polar residues" evidence="15">
    <location>
        <begin position="1282"/>
        <end position="1297"/>
    </location>
</feature>
<evidence type="ECO:0000256" key="4">
    <source>
        <dbReference type="ARBA" id="ARBA00022491"/>
    </source>
</evidence>
<reference evidence="18" key="2">
    <citation type="submission" date="2016-06" db="EMBL/GenBank/DDBJ databases">
        <title>The genome of a short-lived fish provides insights into sex chromosome evolution and the genetic control of aging.</title>
        <authorList>
            <person name="Reichwald K."/>
            <person name="Felder M."/>
            <person name="Petzold A."/>
            <person name="Koch P."/>
            <person name="Groth M."/>
            <person name="Platzer M."/>
        </authorList>
    </citation>
    <scope>NUCLEOTIDE SEQUENCE</scope>
    <source>
        <tissue evidence="18">Brain</tissue>
    </source>
</reference>
<dbReference type="PANTHER" id="PTHR12487:SF6">
    <property type="entry name" value="TEASHIRT HOMOLOG 1"/>
    <property type="match status" value="1"/>
</dbReference>
<feature type="domain" description="C2H2-type" evidence="17">
    <location>
        <begin position="799"/>
        <end position="828"/>
    </location>
</feature>
<dbReference type="GO" id="GO:0015031">
    <property type="term" value="P:protein transport"/>
    <property type="evidence" value="ECO:0007669"/>
    <property type="project" value="InterPro"/>
</dbReference>
<feature type="compositionally biased region" description="Polar residues" evidence="15">
    <location>
        <begin position="526"/>
        <end position="537"/>
    </location>
</feature>
<dbReference type="Pfam" id="PF26094">
    <property type="entry name" value="HTH_TSHZ3"/>
    <property type="match status" value="1"/>
</dbReference>
<dbReference type="InterPro" id="IPR058631">
    <property type="entry name" value="TSHZ1-3_homeodomain"/>
</dbReference>
<keyword evidence="9" id="KW-0805">Transcription regulation</keyword>
<keyword evidence="3" id="KW-0217">Developmental protein</keyword>
<feature type="region of interest" description="Disordered" evidence="15">
    <location>
        <begin position="522"/>
        <end position="576"/>
    </location>
</feature>
<dbReference type="SMART" id="SM00389">
    <property type="entry name" value="HOX"/>
    <property type="match status" value="1"/>
</dbReference>
<proteinExistence type="inferred from homology"/>
<dbReference type="Pfam" id="PF03839">
    <property type="entry name" value="Sec62"/>
    <property type="match status" value="1"/>
</dbReference>
<feature type="region of interest" description="Disordered" evidence="15">
    <location>
        <begin position="1143"/>
        <end position="1190"/>
    </location>
</feature>
<dbReference type="GO" id="GO:0008270">
    <property type="term" value="F:zinc ion binding"/>
    <property type="evidence" value="ECO:0007669"/>
    <property type="project" value="UniProtKB-KW"/>
</dbReference>
<evidence type="ECO:0000256" key="9">
    <source>
        <dbReference type="ARBA" id="ARBA00023015"/>
    </source>
</evidence>
<feature type="region of interest" description="Disordered" evidence="15">
    <location>
        <begin position="760"/>
        <end position="787"/>
    </location>
</feature>
<feature type="compositionally biased region" description="Basic and acidic residues" evidence="15">
    <location>
        <begin position="372"/>
        <end position="381"/>
    </location>
</feature>
<evidence type="ECO:0000256" key="2">
    <source>
        <dbReference type="ARBA" id="ARBA00007158"/>
    </source>
</evidence>
<evidence type="ECO:0000256" key="7">
    <source>
        <dbReference type="ARBA" id="ARBA00022771"/>
    </source>
</evidence>
<keyword evidence="10" id="KW-0238">DNA-binding</keyword>
<reference evidence="18" key="1">
    <citation type="submission" date="2016-05" db="EMBL/GenBank/DDBJ databases">
        <authorList>
            <person name="Lavstsen T."/>
            <person name="Jespersen J.S."/>
        </authorList>
    </citation>
    <scope>NUCLEOTIDE SEQUENCE</scope>
    <source>
        <tissue evidence="18">Brain</tissue>
    </source>
</reference>
<evidence type="ECO:0000256" key="11">
    <source>
        <dbReference type="ARBA" id="ARBA00023155"/>
    </source>
</evidence>
<feature type="compositionally biased region" description="Polar residues" evidence="15">
    <location>
        <begin position="635"/>
        <end position="662"/>
    </location>
</feature>
<dbReference type="GO" id="GO:0000981">
    <property type="term" value="F:DNA-binding transcription factor activity, RNA polymerase II-specific"/>
    <property type="evidence" value="ECO:0007669"/>
    <property type="project" value="TreeGrafter"/>
</dbReference>
<feature type="compositionally biased region" description="Polar residues" evidence="15">
    <location>
        <begin position="545"/>
        <end position="563"/>
    </location>
</feature>
<accession>A0A1A8VKB1</accession>
<comment type="similarity">
    <text evidence="2">Belongs to the teashirt C2H2-type zinc-finger protein family.</text>
</comment>
<protein>
    <submittedName>
        <fullName evidence="18">SEC62 homolog</fullName>
    </submittedName>
</protein>
<evidence type="ECO:0000256" key="15">
    <source>
        <dbReference type="SAM" id="MobiDB-lite"/>
    </source>
</evidence>
<dbReference type="InterPro" id="IPR004728">
    <property type="entry name" value="Sec62"/>
</dbReference>
<evidence type="ECO:0000256" key="6">
    <source>
        <dbReference type="ARBA" id="ARBA00022737"/>
    </source>
</evidence>
<keyword evidence="5" id="KW-0479">Metal-binding</keyword>
<feature type="transmembrane region" description="Helical" evidence="16">
    <location>
        <begin position="194"/>
        <end position="215"/>
    </location>
</feature>
<evidence type="ECO:0000313" key="18">
    <source>
        <dbReference type="EMBL" id="SBS59942.1"/>
    </source>
</evidence>
<dbReference type="GO" id="GO:0003677">
    <property type="term" value="F:DNA binding"/>
    <property type="evidence" value="ECO:0007669"/>
    <property type="project" value="UniProtKB-KW"/>
</dbReference>
<feature type="region of interest" description="Disordered" evidence="15">
    <location>
        <begin position="285"/>
        <end position="418"/>
    </location>
</feature>
<feature type="compositionally biased region" description="Polar residues" evidence="15">
    <location>
        <begin position="1364"/>
        <end position="1373"/>
    </location>
</feature>
<name>A0A1A8VKB1_NOTFU</name>
<feature type="compositionally biased region" description="Basic and acidic residues" evidence="15">
    <location>
        <begin position="564"/>
        <end position="576"/>
    </location>
</feature>
<dbReference type="InterPro" id="IPR027008">
    <property type="entry name" value="Teashirt_fam"/>
</dbReference>
<keyword evidence="12" id="KW-0804">Transcription</keyword>
<feature type="compositionally biased region" description="Basic and acidic residues" evidence="15">
    <location>
        <begin position="285"/>
        <end position="302"/>
    </location>
</feature>
<feature type="compositionally biased region" description="Basic and acidic residues" evidence="15">
    <location>
        <begin position="1003"/>
        <end position="1027"/>
    </location>
</feature>
<keyword evidence="13" id="KW-0539">Nucleus</keyword>
<keyword evidence="8" id="KW-0862">Zinc</keyword>
<feature type="compositionally biased region" description="Basic and acidic residues" evidence="15">
    <location>
        <begin position="309"/>
        <end position="324"/>
    </location>
</feature>
<feature type="compositionally biased region" description="Acidic residues" evidence="15">
    <location>
        <begin position="382"/>
        <end position="396"/>
    </location>
</feature>
<keyword evidence="16" id="KW-1133">Transmembrane helix</keyword>
<feature type="compositionally biased region" description="Acidic residues" evidence="15">
    <location>
        <begin position="325"/>
        <end position="335"/>
    </location>
</feature>
<evidence type="ECO:0000256" key="13">
    <source>
        <dbReference type="ARBA" id="ARBA00023242"/>
    </source>
</evidence>
<dbReference type="InterPro" id="IPR013087">
    <property type="entry name" value="Znf_C2H2_type"/>
</dbReference>
<evidence type="ECO:0000256" key="8">
    <source>
        <dbReference type="ARBA" id="ARBA00022833"/>
    </source>
</evidence>
<keyword evidence="16" id="KW-0472">Membrane</keyword>
<evidence type="ECO:0000256" key="12">
    <source>
        <dbReference type="ARBA" id="ARBA00023163"/>
    </source>
</evidence>
<dbReference type="SMART" id="SM00355">
    <property type="entry name" value="ZnF_C2H2"/>
    <property type="match status" value="5"/>
</dbReference>
<dbReference type="EMBL" id="HAEJ01019485">
    <property type="protein sequence ID" value="SBS59942.1"/>
    <property type="molecule type" value="Transcribed_RNA"/>
</dbReference>
<feature type="transmembrane region" description="Helical" evidence="16">
    <location>
        <begin position="221"/>
        <end position="252"/>
    </location>
</feature>
<feature type="domain" description="C2H2-type" evidence="17">
    <location>
        <begin position="1546"/>
        <end position="1574"/>
    </location>
</feature>
<feature type="region of interest" description="Disordered" evidence="15">
    <location>
        <begin position="618"/>
        <end position="668"/>
    </location>
</feature>
<feature type="region of interest" description="Disordered" evidence="15">
    <location>
        <begin position="98"/>
        <end position="160"/>
    </location>
</feature>
<dbReference type="PROSITE" id="PS00028">
    <property type="entry name" value="ZINC_FINGER_C2H2_1"/>
    <property type="match status" value="4"/>
</dbReference>
<sequence>MAERRRHKKRIQEVSEPTKEEKVVAKYLRFNCPTKSTNMMGHRVDYFVASKAVDCLLDSKWAKAKKGEEALFTTRESVVDYCNRLLKKQFFHRALKVMKKKPEKDPKKEKEKEKCKTDSSKEDEKKGKKEKEKDKEKKKETEVVETKKEKSDDSPKKKKEVKKKFKLEPHEDQLFLDGNEVYVWIYDPVHFKTFAMGLILVIAVIAATLFPLWPAEMRVGVYYLSVAAGCFVASILLLAVARCILFLIIWLVTGGRHHFWFLPNLTADVGFIDSFRPLYTHEYKGPKTSDKKGSDKTNEKDSSSSNKAQKSDSEEKSDSEKKDADDEEEDEEEGGREERKEADGEGKEDSQDTDSDRQDEGSQHSNGNDFEMITREELEQHTEEEEEEEEEEEAELASDSSPPKPRDYELHFSATPEICDSPVEAWKRRFLFLKRRNKNRTREDLSPRAWPLFWSLHEKSSGKSCSSMPRRKQQAPRRSAAYGPEDEFKVDKTDEEEHLQDDGLSLDGQDADYLFNDEEDARDHYSNQNSPLSNGTNPDAGYASPLSTTSDPLVDVKTTSSFSDQERLEDKLHESKESINGLSLQDSLTKMKAVYANLISDASWSSIALDMLKSKQGNTIASSKGGGSHHKGSNGFLNSHGSGNTHLKNRSSNNDIPVTTNISTSSATAKTVSSNSNSVISSGSTGGLAYDWHQAALAKTLQHTPYQLLPEPSLFSTVQLYRQNNKLYGPVFTGASKFRCKDCSAAYDTLVGLTVHMNETGHYRDDNKDTEDDRSKKWSKPRKRSLLEMEGKEDAQKVLKCMYCGHSFESLQDLSVHMIKTKHYQKVPLKEPMPALTSKLMPPAKKRVFQELMSPSSPESVSSGIFLGESPKDQKVSNPYVTPNNRYGYQNGASYTWQFEARKAQILKCMECGSSHDTLQQLTAHMMVTGHFLKVTNSASKKGKQLVLDPIIEEKIQSIPLPPTTTRLPAPNGKSQLDSPLQPSSPEEKQEEIQGNETDEDKIEIREPEKKIKEEKEDPSEKADKPGKTRSYQYLTEDDLEETPKGGLDILKSLENTVSSAISKAQTGAPTWGGYPSIHAAYQLHGSLKSTLSSCASIQPLFSNTNLKVLSSDLGSLIHSPNSPSSPLSHKSNVLAMEELVEKVTRNNSVNNDKEEKPAEMKCRSAKSPVPHSKDRETSPNPGNLSKVDKSLATEFQVDPKSKREPTETTVDVKIKSECESPQKTVSNGCHNLRIITDHSPEQLLVSPLSALQSVLNNHLGKASKVATASTDPFSMLYKMSNTTESKQGDPGSQYQNDDNDQPIDLTKSKNSSSAKATPTIPNNINSSKPAFKEFSQSSTPPLRENALMDISDMVKNLTGRLTPKSTTPSSISEKSDIDGYTFEDSMEELSSIQRRKGRQSNWNPQHLLILQAQFVSSLRETVDGKFVISDLGPQERVHICKFTGLSMTTISHWLANVKYQLKRTGSTKFLKNIDSGQPLFLCSDCASQFRTPSSYINHLESHLGFTLKDLSKLSIDLLEQQAVSRIEDKTFASSGLIEEDTGSIYQCKLCNRTFVSKHAIKLHLCKTHGKSPEDHLFFVKELDKQ</sequence>
<evidence type="ECO:0000256" key="10">
    <source>
        <dbReference type="ARBA" id="ARBA00023125"/>
    </source>
</evidence>
<dbReference type="Gene3D" id="3.30.160.60">
    <property type="entry name" value="Classic Zinc Finger"/>
    <property type="match status" value="2"/>
</dbReference>
<keyword evidence="7 14" id="KW-0863">Zinc-finger</keyword>
<feature type="compositionally biased region" description="Basic and acidic residues" evidence="15">
    <location>
        <begin position="100"/>
        <end position="155"/>
    </location>
</feature>
<dbReference type="GO" id="GO:0005789">
    <property type="term" value="C:endoplasmic reticulum membrane"/>
    <property type="evidence" value="ECO:0007669"/>
    <property type="project" value="InterPro"/>
</dbReference>
<feature type="compositionally biased region" description="Basic and acidic residues" evidence="15">
    <location>
        <begin position="760"/>
        <end position="776"/>
    </location>
</feature>
<feature type="compositionally biased region" description="Basic and acidic residues" evidence="15">
    <location>
        <begin position="336"/>
        <end position="362"/>
    </location>
</feature>
<feature type="compositionally biased region" description="Low complexity" evidence="15">
    <location>
        <begin position="964"/>
        <end position="985"/>
    </location>
</feature>
<evidence type="ECO:0000256" key="1">
    <source>
        <dbReference type="ARBA" id="ARBA00004123"/>
    </source>
</evidence>
<feature type="compositionally biased region" description="Basic and acidic residues" evidence="15">
    <location>
        <begin position="1152"/>
        <end position="1163"/>
    </location>
</feature>
<evidence type="ECO:0000256" key="14">
    <source>
        <dbReference type="PROSITE-ProRule" id="PRU00042"/>
    </source>
</evidence>
<feature type="region of interest" description="Disordered" evidence="15">
    <location>
        <begin position="459"/>
        <end position="510"/>
    </location>
</feature>
<keyword evidence="11" id="KW-0371">Homeobox</keyword>
<feature type="region of interest" description="Disordered" evidence="15">
    <location>
        <begin position="959"/>
        <end position="1044"/>
    </location>
</feature>
<organism evidence="18">
    <name type="scientific">Nothobranchius furzeri</name>
    <name type="common">Turquoise killifish</name>
    <dbReference type="NCBI Taxonomy" id="105023"/>
    <lineage>
        <taxon>Eukaryota</taxon>
        <taxon>Metazoa</taxon>
        <taxon>Chordata</taxon>
        <taxon>Craniata</taxon>
        <taxon>Vertebrata</taxon>
        <taxon>Euteleostomi</taxon>
        <taxon>Actinopterygii</taxon>
        <taxon>Neopterygii</taxon>
        <taxon>Teleostei</taxon>
        <taxon>Neoteleostei</taxon>
        <taxon>Acanthomorphata</taxon>
        <taxon>Ovalentaria</taxon>
        <taxon>Atherinomorphae</taxon>
        <taxon>Cyprinodontiformes</taxon>
        <taxon>Nothobranchiidae</taxon>
        <taxon>Nothobranchius</taxon>
    </lineage>
</organism>
<comment type="subcellular location">
    <subcellularLocation>
        <location evidence="1">Nucleus</location>
    </subcellularLocation>
</comment>
<evidence type="ECO:0000256" key="3">
    <source>
        <dbReference type="ARBA" id="ARBA00022473"/>
    </source>
</evidence>
<feature type="domain" description="C2H2-type" evidence="17">
    <location>
        <begin position="1481"/>
        <end position="1505"/>
    </location>
</feature>
<feature type="region of interest" description="Disordered" evidence="15">
    <location>
        <begin position="1359"/>
        <end position="1378"/>
    </location>
</feature>
<evidence type="ECO:0000256" key="5">
    <source>
        <dbReference type="ARBA" id="ARBA00022723"/>
    </source>
</evidence>
<dbReference type="GO" id="GO:0005634">
    <property type="term" value="C:nucleus"/>
    <property type="evidence" value="ECO:0007669"/>
    <property type="project" value="UniProtKB-SubCell"/>
</dbReference>
<dbReference type="PANTHER" id="PTHR12487">
    <property type="entry name" value="TEASHIRT-RELATED"/>
    <property type="match status" value="1"/>
</dbReference>
<keyword evidence="4" id="KW-0678">Repressor</keyword>
<gene>
    <name evidence="18" type="primary">SEC62</name>
</gene>
<dbReference type="PROSITE" id="PS50157">
    <property type="entry name" value="ZINC_FINGER_C2H2_2"/>
    <property type="match status" value="3"/>
</dbReference>
<evidence type="ECO:0000259" key="17">
    <source>
        <dbReference type="PROSITE" id="PS50157"/>
    </source>
</evidence>